<keyword evidence="3" id="KW-0813">Transport</keyword>
<dbReference type="PANTHER" id="PTHR30529">
    <property type="entry name" value="CYTOCHROME B561"/>
    <property type="match status" value="1"/>
</dbReference>
<reference evidence="15 16" key="1">
    <citation type="submission" date="2015-11" db="EMBL/GenBank/DDBJ databases">
        <title>Whole-Genome Sequence of Candidatus Oderbacter manganicum from the National Park Lower Oder Valley, Germany.</title>
        <authorList>
            <person name="Braun B."/>
            <person name="Liere K."/>
            <person name="Szewzyk U."/>
        </authorList>
    </citation>
    <scope>NUCLEOTIDE SEQUENCE [LARGE SCALE GENOMIC DNA]</scope>
    <source>
        <strain evidence="15 16">OTSz_A_272</strain>
    </source>
</reference>
<keyword evidence="5" id="KW-0349">Heme</keyword>
<dbReference type="SUPFAM" id="SSF81342">
    <property type="entry name" value="Transmembrane di-heme cytochromes"/>
    <property type="match status" value="1"/>
</dbReference>
<dbReference type="InterPro" id="IPR016174">
    <property type="entry name" value="Di-haem_cyt_TM"/>
</dbReference>
<keyword evidence="11 13" id="KW-0472">Membrane</keyword>
<feature type="transmembrane region" description="Helical" evidence="13">
    <location>
        <begin position="53"/>
        <end position="71"/>
    </location>
</feature>
<evidence type="ECO:0000256" key="2">
    <source>
        <dbReference type="ARBA" id="ARBA00004651"/>
    </source>
</evidence>
<evidence type="ECO:0000256" key="8">
    <source>
        <dbReference type="ARBA" id="ARBA00022982"/>
    </source>
</evidence>
<sequence>MQMINSKAGYGWLSIALHWIAALAIVLMLVTGFRADFAGEAGDRAVRSMLMGWHISLGAAFTLVLLARVFASYAQPRPTPFEQPPVLKFLSSATHQILLLAILVQVGSGILAVWSGGRAINVFDVVSIASPFAERNQDAHELAELLHAIGRWTIVGALALHMLGALKHAMIDRDGVLRRMLAPAKA</sequence>
<dbReference type="GO" id="GO:0009055">
    <property type="term" value="F:electron transfer activity"/>
    <property type="evidence" value="ECO:0007669"/>
    <property type="project" value="InterPro"/>
</dbReference>
<evidence type="ECO:0000256" key="4">
    <source>
        <dbReference type="ARBA" id="ARBA00022475"/>
    </source>
</evidence>
<evidence type="ECO:0000256" key="10">
    <source>
        <dbReference type="ARBA" id="ARBA00023004"/>
    </source>
</evidence>
<feature type="domain" description="Cytochrome b561 bacterial/Ni-hydrogenase" evidence="14">
    <location>
        <begin position="10"/>
        <end position="181"/>
    </location>
</feature>
<dbReference type="FunCoup" id="A0A1B1ADR9">
    <property type="interactions" value="69"/>
</dbReference>
<organism evidence="15 16">
    <name type="scientific">Candidatus Viadribacter manganicus</name>
    <dbReference type="NCBI Taxonomy" id="1759059"/>
    <lineage>
        <taxon>Bacteria</taxon>
        <taxon>Pseudomonadati</taxon>
        <taxon>Pseudomonadota</taxon>
        <taxon>Alphaproteobacteria</taxon>
        <taxon>Hyphomonadales</taxon>
        <taxon>Hyphomonadaceae</taxon>
        <taxon>Candidatus Viadribacter</taxon>
    </lineage>
</organism>
<dbReference type="InterPro" id="IPR011577">
    <property type="entry name" value="Cyt_b561_bac/Ni-Hgenase"/>
</dbReference>
<dbReference type="AlphaFoldDB" id="A0A1B1ADR9"/>
<dbReference type="InParanoid" id="A0A1B1ADR9"/>
<dbReference type="GO" id="GO:0020037">
    <property type="term" value="F:heme binding"/>
    <property type="evidence" value="ECO:0007669"/>
    <property type="project" value="TreeGrafter"/>
</dbReference>
<name>A0A1B1ADR9_9PROT</name>
<dbReference type="InterPro" id="IPR052168">
    <property type="entry name" value="Cytochrome_b561_oxidase"/>
</dbReference>
<comment type="cofactor">
    <cofactor evidence="1">
        <name>heme b</name>
        <dbReference type="ChEBI" id="CHEBI:60344"/>
    </cofactor>
</comment>
<keyword evidence="6 13" id="KW-0812">Transmembrane</keyword>
<dbReference type="Pfam" id="PF01292">
    <property type="entry name" value="Ni_hydr_CYTB"/>
    <property type="match status" value="1"/>
</dbReference>
<evidence type="ECO:0000313" key="16">
    <source>
        <dbReference type="Proteomes" id="UP000092498"/>
    </source>
</evidence>
<evidence type="ECO:0000256" key="13">
    <source>
        <dbReference type="SAM" id="Phobius"/>
    </source>
</evidence>
<keyword evidence="16" id="KW-1185">Reference proteome</keyword>
<evidence type="ECO:0000313" key="15">
    <source>
        <dbReference type="EMBL" id="ANP44703.1"/>
    </source>
</evidence>
<dbReference type="OrthoDB" id="1247465at2"/>
<evidence type="ECO:0000256" key="5">
    <source>
        <dbReference type="ARBA" id="ARBA00022617"/>
    </source>
</evidence>
<comment type="subcellular location">
    <subcellularLocation>
        <location evidence="2">Cell membrane</location>
        <topology evidence="2">Multi-pass membrane protein</topology>
    </subcellularLocation>
</comment>
<feature type="transmembrane region" description="Helical" evidence="13">
    <location>
        <begin position="97"/>
        <end position="117"/>
    </location>
</feature>
<dbReference type="GO" id="GO:0046872">
    <property type="term" value="F:metal ion binding"/>
    <property type="evidence" value="ECO:0007669"/>
    <property type="project" value="UniProtKB-KW"/>
</dbReference>
<dbReference type="Gene3D" id="1.20.950.20">
    <property type="entry name" value="Transmembrane di-heme cytochromes, Chain C"/>
    <property type="match status" value="1"/>
</dbReference>
<evidence type="ECO:0000256" key="3">
    <source>
        <dbReference type="ARBA" id="ARBA00022448"/>
    </source>
</evidence>
<dbReference type="PANTHER" id="PTHR30529:SF7">
    <property type="entry name" value="CYTOCHROME B561 BACTERIAL_NI-HYDROGENASE DOMAIN-CONTAINING PROTEIN"/>
    <property type="match status" value="1"/>
</dbReference>
<evidence type="ECO:0000256" key="7">
    <source>
        <dbReference type="ARBA" id="ARBA00022723"/>
    </source>
</evidence>
<evidence type="ECO:0000256" key="11">
    <source>
        <dbReference type="ARBA" id="ARBA00023136"/>
    </source>
</evidence>
<evidence type="ECO:0000256" key="1">
    <source>
        <dbReference type="ARBA" id="ARBA00001970"/>
    </source>
</evidence>
<keyword evidence="8" id="KW-0249">Electron transport</keyword>
<gene>
    <name evidence="15" type="ORF">ATE48_01585</name>
</gene>
<keyword evidence="7" id="KW-0479">Metal-binding</keyword>
<keyword evidence="9 13" id="KW-1133">Transmembrane helix</keyword>
<keyword evidence="10" id="KW-0408">Iron</keyword>
<protein>
    <recommendedName>
        <fullName evidence="14">Cytochrome b561 bacterial/Ni-hydrogenase domain-containing protein</fullName>
    </recommendedName>
</protein>
<comment type="similarity">
    <text evidence="12">Belongs to the cytochrome b561 family.</text>
</comment>
<proteinExistence type="inferred from homology"/>
<dbReference type="EMBL" id="CP013244">
    <property type="protein sequence ID" value="ANP44703.1"/>
    <property type="molecule type" value="Genomic_DNA"/>
</dbReference>
<dbReference type="STRING" id="1759059.ATE48_01585"/>
<dbReference type="KEGG" id="cbot:ATE48_01585"/>
<dbReference type="GO" id="GO:0005886">
    <property type="term" value="C:plasma membrane"/>
    <property type="evidence" value="ECO:0007669"/>
    <property type="project" value="UniProtKB-SubCell"/>
</dbReference>
<evidence type="ECO:0000259" key="14">
    <source>
        <dbReference type="Pfam" id="PF01292"/>
    </source>
</evidence>
<dbReference type="RefSeq" id="WP_066767174.1">
    <property type="nucleotide sequence ID" value="NZ_CP013244.1"/>
</dbReference>
<feature type="transmembrane region" description="Helical" evidence="13">
    <location>
        <begin position="12"/>
        <end position="33"/>
    </location>
</feature>
<accession>A0A1B1ADR9</accession>
<dbReference type="GO" id="GO:0022904">
    <property type="term" value="P:respiratory electron transport chain"/>
    <property type="evidence" value="ECO:0007669"/>
    <property type="project" value="InterPro"/>
</dbReference>
<evidence type="ECO:0000256" key="9">
    <source>
        <dbReference type="ARBA" id="ARBA00022989"/>
    </source>
</evidence>
<dbReference type="Proteomes" id="UP000092498">
    <property type="component" value="Chromosome"/>
</dbReference>
<keyword evidence="4" id="KW-1003">Cell membrane</keyword>
<evidence type="ECO:0000256" key="6">
    <source>
        <dbReference type="ARBA" id="ARBA00022692"/>
    </source>
</evidence>
<evidence type="ECO:0000256" key="12">
    <source>
        <dbReference type="ARBA" id="ARBA00037975"/>
    </source>
</evidence>